<feature type="transmembrane region" description="Helical" evidence="10">
    <location>
        <begin position="200"/>
        <end position="219"/>
    </location>
</feature>
<dbReference type="EMBL" id="KX018853">
    <property type="protein sequence ID" value="ANO39014.1"/>
    <property type="molecule type" value="mRNA"/>
</dbReference>
<evidence type="ECO:0000256" key="10">
    <source>
        <dbReference type="SAM" id="Phobius"/>
    </source>
</evidence>
<accession>A0A193KUG2</accession>
<evidence type="ECO:0000256" key="8">
    <source>
        <dbReference type="ARBA" id="ARBA00023224"/>
    </source>
</evidence>
<evidence type="ECO:0000313" key="12">
    <source>
        <dbReference type="EMBL" id="ANO39014.1"/>
    </source>
</evidence>
<dbReference type="PROSITE" id="PS00237">
    <property type="entry name" value="G_PROTEIN_RECEP_F1_1"/>
    <property type="match status" value="1"/>
</dbReference>
<evidence type="ECO:0000256" key="3">
    <source>
        <dbReference type="ARBA" id="ARBA00022692"/>
    </source>
</evidence>
<dbReference type="PANTHER" id="PTHR24230:SF158">
    <property type="entry name" value="G-PROTEIN COUPLED RECEPTORS FAMILY 1 PROFILE DOMAIN-CONTAINING PROTEIN"/>
    <property type="match status" value="1"/>
</dbReference>
<evidence type="ECO:0000259" key="11">
    <source>
        <dbReference type="PROSITE" id="PS50262"/>
    </source>
</evidence>
<keyword evidence="6 10" id="KW-0472">Membrane</keyword>
<reference evidence="12" key="1">
    <citation type="journal article" date="2016" name="PLoS Biol.">
        <title>GPCRs Direct Germline Development and Somatic Gonad Function in Planarians.</title>
        <authorList>
            <person name="Saberi A."/>
            <person name="Jamal A."/>
            <person name="Beets I."/>
            <person name="Schoofs L."/>
            <person name="Newmark P.A."/>
        </authorList>
    </citation>
    <scope>NUCLEOTIDE SEQUENCE</scope>
</reference>
<comment type="similarity">
    <text evidence="9">Belongs to the G-protein coupled receptor 1 family.</text>
</comment>
<feature type="transmembrane region" description="Helical" evidence="10">
    <location>
        <begin position="96"/>
        <end position="117"/>
    </location>
</feature>
<dbReference type="PANTHER" id="PTHR24230">
    <property type="entry name" value="G-PROTEIN COUPLED RECEPTOR"/>
    <property type="match status" value="1"/>
</dbReference>
<feature type="transmembrane region" description="Helical" evidence="10">
    <location>
        <begin position="22"/>
        <end position="46"/>
    </location>
</feature>
<feature type="domain" description="G-protein coupled receptors family 1 profile" evidence="11">
    <location>
        <begin position="39"/>
        <end position="356"/>
    </location>
</feature>
<comment type="subcellular location">
    <subcellularLocation>
        <location evidence="1">Cell membrane</location>
        <topology evidence="1">Multi-pass membrane protein</topology>
    </subcellularLocation>
</comment>
<evidence type="ECO:0000256" key="5">
    <source>
        <dbReference type="ARBA" id="ARBA00023040"/>
    </source>
</evidence>
<name>A0A193KUG2_SCHMD</name>
<dbReference type="PROSITE" id="PS50262">
    <property type="entry name" value="G_PROTEIN_RECEP_F1_2"/>
    <property type="match status" value="1"/>
</dbReference>
<evidence type="ECO:0000256" key="2">
    <source>
        <dbReference type="ARBA" id="ARBA00022475"/>
    </source>
</evidence>
<dbReference type="CDD" id="cd00637">
    <property type="entry name" value="7tm_classA_rhodopsin-like"/>
    <property type="match status" value="1"/>
</dbReference>
<organism evidence="12">
    <name type="scientific">Schmidtea mediterranea</name>
    <name type="common">Freshwater planarian flatworm</name>
    <dbReference type="NCBI Taxonomy" id="79327"/>
    <lineage>
        <taxon>Eukaryota</taxon>
        <taxon>Metazoa</taxon>
        <taxon>Spiralia</taxon>
        <taxon>Lophotrochozoa</taxon>
        <taxon>Platyhelminthes</taxon>
        <taxon>Rhabditophora</taxon>
        <taxon>Seriata</taxon>
        <taxon>Tricladida</taxon>
        <taxon>Continenticola</taxon>
        <taxon>Geoplanoidea</taxon>
        <taxon>Dugesiidae</taxon>
        <taxon>Schmidtea</taxon>
    </lineage>
</organism>
<feature type="transmembrane region" description="Helical" evidence="10">
    <location>
        <begin position="138"/>
        <end position="158"/>
    </location>
</feature>
<dbReference type="Pfam" id="PF00001">
    <property type="entry name" value="7tm_1"/>
    <property type="match status" value="1"/>
</dbReference>
<gene>
    <name evidence="12" type="primary">gcr036</name>
</gene>
<dbReference type="PRINTS" id="PR00237">
    <property type="entry name" value="GPCRRHODOPSN"/>
</dbReference>
<dbReference type="InterPro" id="IPR000276">
    <property type="entry name" value="GPCR_Rhodpsn"/>
</dbReference>
<dbReference type="AlphaFoldDB" id="A0A193KUG2"/>
<keyword evidence="3 9" id="KW-0812">Transmembrane</keyword>
<dbReference type="SUPFAM" id="SSF81321">
    <property type="entry name" value="Family A G protein-coupled receptor-like"/>
    <property type="match status" value="1"/>
</dbReference>
<keyword evidence="8 9" id="KW-0807">Transducer</keyword>
<dbReference type="Gene3D" id="1.20.1070.10">
    <property type="entry name" value="Rhodopsin 7-helix transmembrane proteins"/>
    <property type="match status" value="1"/>
</dbReference>
<keyword evidence="7 9" id="KW-0675">Receptor</keyword>
<dbReference type="GO" id="GO:0007218">
    <property type="term" value="P:neuropeptide signaling pathway"/>
    <property type="evidence" value="ECO:0007669"/>
    <property type="project" value="TreeGrafter"/>
</dbReference>
<dbReference type="OrthoDB" id="5969463at2759"/>
<feature type="transmembrane region" description="Helical" evidence="10">
    <location>
        <begin position="310"/>
        <end position="331"/>
    </location>
</feature>
<dbReference type="GO" id="GO:0005886">
    <property type="term" value="C:plasma membrane"/>
    <property type="evidence" value="ECO:0007669"/>
    <property type="project" value="UniProtKB-SubCell"/>
</dbReference>
<proteinExistence type="evidence at transcript level"/>
<keyword evidence="2" id="KW-1003">Cell membrane</keyword>
<dbReference type="InterPro" id="IPR017452">
    <property type="entry name" value="GPCR_Rhodpsn_7TM"/>
</dbReference>
<protein>
    <submittedName>
        <fullName evidence="12">GCR036</fullName>
    </submittedName>
</protein>
<feature type="transmembrane region" description="Helical" evidence="10">
    <location>
        <begin position="58"/>
        <end position="81"/>
    </location>
</feature>
<evidence type="ECO:0000256" key="7">
    <source>
        <dbReference type="ARBA" id="ARBA00023170"/>
    </source>
</evidence>
<evidence type="ECO:0000256" key="6">
    <source>
        <dbReference type="ARBA" id="ARBA00023136"/>
    </source>
</evidence>
<keyword evidence="4 10" id="KW-1133">Transmembrane helix</keyword>
<sequence>MFTFQFIQISKMTLMTQDGSQVAATLIMLSVICVIGSLGNGLVIIVYTRKHDQLTTTLFINILAITDCFTCITIIPMTIYIEYWEWGISSAFLCKLYYFFNNCTIPFSAFLISLIAIDRYICICHPFNKFMTLFKSKVSVGLVLTVSVLLGIASTFQVKMIKGIHPNDLTNSYECADISKLTNTTTTEKLFFSIVQKIQLLSYTTCIILVICLYVAIYCKVLQTRRKKSILKGIKNVKKPSYLWESRSNLTNVPDLDENPIKLPDGDTMLSSAKSTPNSKSFLTVPKPEHRRVSLRSICDTQIFQNFRTAAMLSVVALMYIISFLPAFLMINYPQILYIPLFYMYYINNAANPIIYCFMNARFREDIKAIVEALKK</sequence>
<evidence type="ECO:0000256" key="4">
    <source>
        <dbReference type="ARBA" id="ARBA00022989"/>
    </source>
</evidence>
<evidence type="ECO:0000256" key="9">
    <source>
        <dbReference type="RuleBase" id="RU000688"/>
    </source>
</evidence>
<dbReference type="GO" id="GO:0008528">
    <property type="term" value="F:G protein-coupled peptide receptor activity"/>
    <property type="evidence" value="ECO:0007669"/>
    <property type="project" value="TreeGrafter"/>
</dbReference>
<evidence type="ECO:0000256" key="1">
    <source>
        <dbReference type="ARBA" id="ARBA00004651"/>
    </source>
</evidence>
<feature type="transmembrane region" description="Helical" evidence="10">
    <location>
        <begin position="337"/>
        <end position="358"/>
    </location>
</feature>
<keyword evidence="5 9" id="KW-0297">G-protein coupled receptor</keyword>